<comment type="caution">
    <text evidence="3">The sequence shown here is derived from an EMBL/GenBank/DDBJ whole genome shotgun (WGS) entry which is preliminary data.</text>
</comment>
<evidence type="ECO:0000256" key="1">
    <source>
        <dbReference type="ARBA" id="ARBA00008007"/>
    </source>
</evidence>
<comment type="similarity">
    <text evidence="1">Belongs to the ComF/GntX family.</text>
</comment>
<dbReference type="PANTHER" id="PTHR47505">
    <property type="entry name" value="DNA UTILIZATION PROTEIN YHGH"/>
    <property type="match status" value="1"/>
</dbReference>
<evidence type="ECO:0000313" key="3">
    <source>
        <dbReference type="EMBL" id="GAA5095852.1"/>
    </source>
</evidence>
<dbReference type="InterPro" id="IPR000836">
    <property type="entry name" value="PRTase_dom"/>
</dbReference>
<organism evidence="3 4">
    <name type="scientific">Microbacterium yannicii</name>
    <dbReference type="NCBI Taxonomy" id="671622"/>
    <lineage>
        <taxon>Bacteria</taxon>
        <taxon>Bacillati</taxon>
        <taxon>Actinomycetota</taxon>
        <taxon>Actinomycetes</taxon>
        <taxon>Micrococcales</taxon>
        <taxon>Microbacteriaceae</taxon>
        <taxon>Microbacterium</taxon>
    </lineage>
</organism>
<dbReference type="Pfam" id="PF00156">
    <property type="entry name" value="Pribosyltran"/>
    <property type="match status" value="1"/>
</dbReference>
<sequence length="258" mass="27461">MSTEPFGHLRGDGTTREAVRVMREIVVAVREACADALALLLPVWCAGCDEPDVALCERCALALQPDLRVRVVDAPGGAVEVWSGLAFAGVAARVLRAIKEEGRTGLAVAVAPALAAALDRAGAAGCVAVPMPTSRAAYRRRGFRVPELLLRRARRPVRRLLRHARRTDDQRGLDRDARRRNVAHSMVATMRPSTPRRADVGVGEQTRPVTPLRVVVVDDVVTTGASLAEAVRALRAAGVEVVAAVTVAATPRRPGTAT</sequence>
<feature type="domain" description="Phosphoribosyltransferase" evidence="2">
    <location>
        <begin position="212"/>
        <end position="253"/>
    </location>
</feature>
<dbReference type="PANTHER" id="PTHR47505:SF1">
    <property type="entry name" value="DNA UTILIZATION PROTEIN YHGH"/>
    <property type="match status" value="1"/>
</dbReference>
<reference evidence="4" key="1">
    <citation type="journal article" date="2019" name="Int. J. Syst. Evol. Microbiol.">
        <title>The Global Catalogue of Microorganisms (GCM) 10K type strain sequencing project: providing services to taxonomists for standard genome sequencing and annotation.</title>
        <authorList>
            <consortium name="The Broad Institute Genomics Platform"/>
            <consortium name="The Broad Institute Genome Sequencing Center for Infectious Disease"/>
            <person name="Wu L."/>
            <person name="Ma J."/>
        </authorList>
    </citation>
    <scope>NUCLEOTIDE SEQUENCE [LARGE SCALE GENOMIC DNA]</scope>
    <source>
        <strain evidence="4">JCM 18959</strain>
    </source>
</reference>
<evidence type="ECO:0000259" key="2">
    <source>
        <dbReference type="Pfam" id="PF00156"/>
    </source>
</evidence>
<dbReference type="SUPFAM" id="SSF53271">
    <property type="entry name" value="PRTase-like"/>
    <property type="match status" value="1"/>
</dbReference>
<protein>
    <submittedName>
        <fullName evidence="3">ComF family protein</fullName>
    </submittedName>
</protein>
<dbReference type="EMBL" id="BAABKZ010000002">
    <property type="protein sequence ID" value="GAA5095852.1"/>
    <property type="molecule type" value="Genomic_DNA"/>
</dbReference>
<evidence type="ECO:0000313" key="4">
    <source>
        <dbReference type="Proteomes" id="UP001501407"/>
    </source>
</evidence>
<accession>A0ABP9MF59</accession>
<dbReference type="InterPro" id="IPR051910">
    <property type="entry name" value="ComF/GntX_DNA_util-trans"/>
</dbReference>
<dbReference type="InterPro" id="IPR029057">
    <property type="entry name" value="PRTase-like"/>
</dbReference>
<name>A0ABP9MF59_9MICO</name>
<keyword evidence="4" id="KW-1185">Reference proteome</keyword>
<proteinExistence type="inferred from homology"/>
<gene>
    <name evidence="3" type="ORF">GCM10025760_28690</name>
</gene>
<dbReference type="Proteomes" id="UP001501407">
    <property type="component" value="Unassembled WGS sequence"/>
</dbReference>
<dbReference type="Gene3D" id="3.40.50.2020">
    <property type="match status" value="1"/>
</dbReference>